<protein>
    <submittedName>
        <fullName evidence="7">TB2/DP1</fullName>
    </submittedName>
</protein>
<keyword evidence="8" id="KW-1185">Reference proteome</keyword>
<gene>
    <name evidence="7" type="ORF">HINF_LOCUS31050</name>
</gene>
<keyword evidence="3" id="KW-0812">Transmembrane</keyword>
<keyword evidence="5" id="KW-0472">Membrane</keyword>
<dbReference type="InterPro" id="IPR004345">
    <property type="entry name" value="TB2_DP1_HVA22"/>
</dbReference>
<dbReference type="Proteomes" id="UP001642409">
    <property type="component" value="Unassembled WGS sequence"/>
</dbReference>
<keyword evidence="4" id="KW-1133">Transmembrane helix</keyword>
<evidence type="ECO:0000313" key="8">
    <source>
        <dbReference type="Proteomes" id="UP001642409"/>
    </source>
</evidence>
<dbReference type="PANTHER" id="PTHR12300">
    <property type="entry name" value="HVA22-LIKE PROTEINS"/>
    <property type="match status" value="1"/>
</dbReference>
<evidence type="ECO:0000313" key="7">
    <source>
        <dbReference type="EMBL" id="CAL6026869.1"/>
    </source>
</evidence>
<comment type="caution">
    <text evidence="7">The sequence shown here is derived from an EMBL/GenBank/DDBJ whole genome shotgun (WGS) entry which is preliminary data.</text>
</comment>
<evidence type="ECO:0000256" key="3">
    <source>
        <dbReference type="ARBA" id="ARBA00022692"/>
    </source>
</evidence>
<dbReference type="EMBL" id="CAXDID020000103">
    <property type="protein sequence ID" value="CAL6026869.1"/>
    <property type="molecule type" value="Genomic_DNA"/>
</dbReference>
<name>A0ABP1IZ31_9EUKA</name>
<proteinExistence type="inferred from homology"/>
<sequence length="181" mass="21698">MFNESIGQQMYSIFIPIYKSLKAAKSDQITDKQQWFAYWIIFAWVKLIEYSFNWVVQHMPYYQQVKPIFFAWLIRYNGALKLYNKVIAQTFIKVQLYVNDKQYRSQVNQKQLEIWKNNAQWTKNAFKHVLMYSKDKQYRNSTNTKIKSQITNPDTLKSVSMIIVDKAMSQLNESQNGDDQF</sequence>
<comment type="subcellular location">
    <subcellularLocation>
        <location evidence="1 6">Membrane</location>
        <topology evidence="1 6">Multi-pass membrane protein</topology>
    </subcellularLocation>
</comment>
<reference evidence="7 8" key="1">
    <citation type="submission" date="2024-07" db="EMBL/GenBank/DDBJ databases">
        <authorList>
            <person name="Akdeniz Z."/>
        </authorList>
    </citation>
    <scope>NUCLEOTIDE SEQUENCE [LARGE SCALE GENOMIC DNA]</scope>
</reference>
<evidence type="ECO:0000256" key="1">
    <source>
        <dbReference type="ARBA" id="ARBA00004141"/>
    </source>
</evidence>
<organism evidence="7 8">
    <name type="scientific">Hexamita inflata</name>
    <dbReference type="NCBI Taxonomy" id="28002"/>
    <lineage>
        <taxon>Eukaryota</taxon>
        <taxon>Metamonada</taxon>
        <taxon>Diplomonadida</taxon>
        <taxon>Hexamitidae</taxon>
        <taxon>Hexamitinae</taxon>
        <taxon>Hexamita</taxon>
    </lineage>
</organism>
<evidence type="ECO:0000256" key="6">
    <source>
        <dbReference type="RuleBase" id="RU362006"/>
    </source>
</evidence>
<dbReference type="Pfam" id="PF03134">
    <property type="entry name" value="TB2_DP1_HVA22"/>
    <property type="match status" value="1"/>
</dbReference>
<evidence type="ECO:0000256" key="2">
    <source>
        <dbReference type="ARBA" id="ARBA00008573"/>
    </source>
</evidence>
<dbReference type="PANTHER" id="PTHR12300:SF161">
    <property type="entry name" value="RECEPTOR EXPRESSION-ENHANCING PROTEIN"/>
    <property type="match status" value="1"/>
</dbReference>
<accession>A0ABP1IZ31</accession>
<comment type="similarity">
    <text evidence="2 6">Belongs to the DP1 family.</text>
</comment>
<evidence type="ECO:0000256" key="4">
    <source>
        <dbReference type="ARBA" id="ARBA00022989"/>
    </source>
</evidence>
<evidence type="ECO:0000256" key="5">
    <source>
        <dbReference type="ARBA" id="ARBA00023136"/>
    </source>
</evidence>